<accession>G0MJ26</accession>
<evidence type="ECO:0000313" key="2">
    <source>
        <dbReference type="EMBL" id="EGT31271.1"/>
    </source>
</evidence>
<dbReference type="AlphaFoldDB" id="G0MJ26"/>
<protein>
    <submittedName>
        <fullName evidence="2">Uncharacterized protein</fullName>
    </submittedName>
</protein>
<dbReference type="HOGENOM" id="CLU_1078610_0_0_1"/>
<evidence type="ECO:0000313" key="3">
    <source>
        <dbReference type="Proteomes" id="UP000008068"/>
    </source>
</evidence>
<keyword evidence="3" id="KW-1185">Reference proteome</keyword>
<dbReference type="InterPro" id="IPR005514">
    <property type="entry name" value="DUF316"/>
</dbReference>
<dbReference type="InParanoid" id="G0MJ26"/>
<name>G0MJ26_CAEBE</name>
<proteinExistence type="predicted"/>
<reference evidence="3" key="1">
    <citation type="submission" date="2011-07" db="EMBL/GenBank/DDBJ databases">
        <authorList>
            <consortium name="Caenorhabditis brenneri Sequencing and Analysis Consortium"/>
            <person name="Wilson R.K."/>
        </authorList>
    </citation>
    <scope>NUCLEOTIDE SEQUENCE [LARGE SCALE GENOMIC DNA]</scope>
    <source>
        <strain evidence="3">PB2801</strain>
    </source>
</reference>
<dbReference type="Pfam" id="PF03761">
    <property type="entry name" value="DUF316"/>
    <property type="match status" value="1"/>
</dbReference>
<evidence type="ECO:0000256" key="1">
    <source>
        <dbReference type="SAM" id="MobiDB-lite"/>
    </source>
</evidence>
<dbReference type="EMBL" id="GL379796">
    <property type="protein sequence ID" value="EGT31271.1"/>
    <property type="molecule type" value="Genomic_DNA"/>
</dbReference>
<sequence length="232" mass="25896">MVVELNFEYDAVPIPCLMEEFPERMMVQEVAQVKRGNRGDAEHRQVEVEEWSDDTTKITTMNNPRGEENGAALFFNDIANATQYLVAVKPKSGLDTETNLYIKIEALMDSLCDLVGICTETNTMPLESTTLEPTSATSGATKTSGSPATSGYLETSTAAPITKIAKTTVIPPAVPHRRTMPPEYVDHGDYDMIFDSLYEFPEFREIEERPDEKKGGRKSFELVLVIFIVFLV</sequence>
<feature type="compositionally biased region" description="Low complexity" evidence="1">
    <location>
        <begin position="133"/>
        <end position="151"/>
    </location>
</feature>
<dbReference type="Proteomes" id="UP000008068">
    <property type="component" value="Unassembled WGS sequence"/>
</dbReference>
<organism evidence="3">
    <name type="scientific">Caenorhabditis brenneri</name>
    <name type="common">Nematode worm</name>
    <dbReference type="NCBI Taxonomy" id="135651"/>
    <lineage>
        <taxon>Eukaryota</taxon>
        <taxon>Metazoa</taxon>
        <taxon>Ecdysozoa</taxon>
        <taxon>Nematoda</taxon>
        <taxon>Chromadorea</taxon>
        <taxon>Rhabditida</taxon>
        <taxon>Rhabditina</taxon>
        <taxon>Rhabditomorpha</taxon>
        <taxon>Rhabditoidea</taxon>
        <taxon>Rhabditidae</taxon>
        <taxon>Peloderinae</taxon>
        <taxon>Caenorhabditis</taxon>
    </lineage>
</organism>
<gene>
    <name evidence="2" type="ORF">CAEBREN_14588</name>
</gene>
<feature type="region of interest" description="Disordered" evidence="1">
    <location>
        <begin position="126"/>
        <end position="151"/>
    </location>
</feature>